<dbReference type="PRINTS" id="PR00723">
    <property type="entry name" value="SUBTILISIN"/>
</dbReference>
<evidence type="ECO:0000256" key="3">
    <source>
        <dbReference type="ARBA" id="ARBA00022801"/>
    </source>
</evidence>
<comment type="caution">
    <text evidence="10">The sequence shown here is derived from an EMBL/GenBank/DDBJ whole genome shotgun (WGS) entry which is preliminary data.</text>
</comment>
<name>A0ABR6EIW9_9ACTN</name>
<dbReference type="InterPro" id="IPR015500">
    <property type="entry name" value="Peptidase_S8_subtilisin-rel"/>
</dbReference>
<feature type="signal peptide" evidence="8">
    <location>
        <begin position="1"/>
        <end position="29"/>
    </location>
</feature>
<dbReference type="PROSITE" id="PS51892">
    <property type="entry name" value="SUBTILASE"/>
    <property type="match status" value="1"/>
</dbReference>
<evidence type="ECO:0000256" key="4">
    <source>
        <dbReference type="ARBA" id="ARBA00022825"/>
    </source>
</evidence>
<dbReference type="RefSeq" id="WP_182856607.1">
    <property type="nucleotide sequence ID" value="NZ_WMLF01000260.1"/>
</dbReference>
<dbReference type="EMBL" id="WMLF01000260">
    <property type="protein sequence ID" value="MBB1245289.1"/>
    <property type="molecule type" value="Genomic_DNA"/>
</dbReference>
<comment type="similarity">
    <text evidence="1 5">Belongs to the peptidase S8 family.</text>
</comment>
<evidence type="ECO:0000256" key="5">
    <source>
        <dbReference type="PROSITE-ProRule" id="PRU01240"/>
    </source>
</evidence>
<feature type="transmembrane region" description="Helical" evidence="7">
    <location>
        <begin position="364"/>
        <end position="386"/>
    </location>
</feature>
<feature type="active site" description="Charge relay system" evidence="5">
    <location>
        <position position="62"/>
    </location>
</feature>
<keyword evidence="7" id="KW-0472">Membrane</keyword>
<dbReference type="Gene3D" id="3.40.50.200">
    <property type="entry name" value="Peptidase S8/S53 domain"/>
    <property type="match status" value="1"/>
</dbReference>
<dbReference type="InterPro" id="IPR036852">
    <property type="entry name" value="Peptidase_S8/S53_dom_sf"/>
</dbReference>
<keyword evidence="11" id="KW-1185">Reference proteome</keyword>
<dbReference type="Pfam" id="PF00082">
    <property type="entry name" value="Peptidase_S8"/>
    <property type="match status" value="1"/>
</dbReference>
<evidence type="ECO:0000259" key="9">
    <source>
        <dbReference type="Pfam" id="PF00082"/>
    </source>
</evidence>
<dbReference type="InterPro" id="IPR022398">
    <property type="entry name" value="Peptidase_S8_His-AS"/>
</dbReference>
<feature type="domain" description="Peptidase S8/S53" evidence="9">
    <location>
        <begin position="53"/>
        <end position="307"/>
    </location>
</feature>
<dbReference type="SUPFAM" id="SSF52743">
    <property type="entry name" value="Subtilisin-like"/>
    <property type="match status" value="1"/>
</dbReference>
<evidence type="ECO:0000313" key="10">
    <source>
        <dbReference type="EMBL" id="MBB1245289.1"/>
    </source>
</evidence>
<feature type="region of interest" description="Disordered" evidence="6">
    <location>
        <begin position="416"/>
        <end position="443"/>
    </location>
</feature>
<feature type="region of interest" description="Disordered" evidence="6">
    <location>
        <begin position="320"/>
        <end position="355"/>
    </location>
</feature>
<organism evidence="10 11">
    <name type="scientific">Streptomyces durbertensis</name>
    <dbReference type="NCBI Taxonomy" id="2448886"/>
    <lineage>
        <taxon>Bacteria</taxon>
        <taxon>Bacillati</taxon>
        <taxon>Actinomycetota</taxon>
        <taxon>Actinomycetes</taxon>
        <taxon>Kitasatosporales</taxon>
        <taxon>Streptomycetaceae</taxon>
        <taxon>Streptomyces</taxon>
    </lineage>
</organism>
<dbReference type="PANTHER" id="PTHR43806:SF11">
    <property type="entry name" value="CEREVISIN-RELATED"/>
    <property type="match status" value="1"/>
</dbReference>
<keyword evidence="7" id="KW-0812">Transmembrane</keyword>
<protein>
    <submittedName>
        <fullName evidence="10">S8 family serine peptidase</fullName>
    </submittedName>
</protein>
<keyword evidence="3 5" id="KW-0378">Hydrolase</keyword>
<sequence length="443" mass="45454">MGKTRALRAIGSAILAGALLIGSAPTASADQIRDNQWALRAFEVEKVWKESTGQGVTVAVLDSAVNGSHPDLRENVLPGMDMLAGGPANQETRFDHGTAVASVIAAHGHGPGNTNGVIGLAPDAKILPVRIATKGDSPHLHGSQMSYAKAIRYAVDQGASVINMSIGAESIKPEEEEALAYAANKDVLVVSSSGNDGGVNYPARMKSVVAVGAIDEAGNIWEDSSGGRQVMLSAPGDYITAAAVVEPYREFAGTSYASAYVSAAAALLRAKFPNLTAGQIVNRLAKTALLPDRIDAPDGHDSYYGYGMIRPYRALTENIPPGSRSGPLEIPKPPKSDPEQGAAGAVAPGDGGAVEDDLTSGQKAILGGVVVLFLGTVVALLVASAVKKKRRSAPAPLYPSVYGAGPGYPVVNGVPPHVPGPYQGQGPAHGGYPPAPPNHPPAQ</sequence>
<evidence type="ECO:0000256" key="7">
    <source>
        <dbReference type="SAM" id="Phobius"/>
    </source>
</evidence>
<keyword evidence="7" id="KW-1133">Transmembrane helix</keyword>
<gene>
    <name evidence="10" type="ORF">GL263_17175</name>
</gene>
<dbReference type="PROSITE" id="PS00137">
    <property type="entry name" value="SUBTILASE_HIS"/>
    <property type="match status" value="1"/>
</dbReference>
<feature type="compositionally biased region" description="Pro residues" evidence="6">
    <location>
        <begin position="433"/>
        <end position="443"/>
    </location>
</feature>
<dbReference type="Proteomes" id="UP000766698">
    <property type="component" value="Unassembled WGS sequence"/>
</dbReference>
<feature type="active site" description="Charge relay system" evidence="5">
    <location>
        <position position="255"/>
    </location>
</feature>
<dbReference type="PANTHER" id="PTHR43806">
    <property type="entry name" value="PEPTIDASE S8"/>
    <property type="match status" value="1"/>
</dbReference>
<evidence type="ECO:0000313" key="11">
    <source>
        <dbReference type="Proteomes" id="UP000766698"/>
    </source>
</evidence>
<dbReference type="InterPro" id="IPR000209">
    <property type="entry name" value="Peptidase_S8/S53_dom"/>
</dbReference>
<feature type="chain" id="PRO_5047326637" evidence="8">
    <location>
        <begin position="30"/>
        <end position="443"/>
    </location>
</feature>
<feature type="active site" description="Charge relay system" evidence="5">
    <location>
        <position position="96"/>
    </location>
</feature>
<keyword evidence="4 5" id="KW-0720">Serine protease</keyword>
<accession>A0ABR6EIW9</accession>
<evidence type="ECO:0000256" key="8">
    <source>
        <dbReference type="SAM" id="SignalP"/>
    </source>
</evidence>
<proteinExistence type="inferred from homology"/>
<feature type="compositionally biased region" description="Low complexity" evidence="6">
    <location>
        <begin position="416"/>
        <end position="432"/>
    </location>
</feature>
<keyword evidence="2 5" id="KW-0645">Protease</keyword>
<evidence type="ECO:0000256" key="1">
    <source>
        <dbReference type="ARBA" id="ARBA00011073"/>
    </source>
</evidence>
<evidence type="ECO:0000256" key="2">
    <source>
        <dbReference type="ARBA" id="ARBA00022670"/>
    </source>
</evidence>
<reference evidence="11" key="1">
    <citation type="journal article" date="2020" name="Syst. Appl. Microbiol.">
        <title>Streptomyces alkaliterrae sp. nov., isolated from an alkaline soil, and emended descriptions of Streptomyces alkaliphilus, Streptomyces calidiresistens and Streptomyces durbertensis.</title>
        <authorList>
            <person name="Swiecimska M."/>
            <person name="Golinska P."/>
            <person name="Nouioui I."/>
            <person name="Wypij M."/>
            <person name="Rai M."/>
            <person name="Sangal V."/>
            <person name="Goodfellow M."/>
        </authorList>
    </citation>
    <scope>NUCLEOTIDE SEQUENCE [LARGE SCALE GENOMIC DNA]</scope>
    <source>
        <strain evidence="11">DSM 104538</strain>
    </source>
</reference>
<dbReference type="InterPro" id="IPR050131">
    <property type="entry name" value="Peptidase_S8_subtilisin-like"/>
</dbReference>
<evidence type="ECO:0000256" key="6">
    <source>
        <dbReference type="SAM" id="MobiDB-lite"/>
    </source>
</evidence>
<keyword evidence="8" id="KW-0732">Signal</keyword>